<dbReference type="InParanoid" id="A0A7J8IA81"/>
<dbReference type="AlphaFoldDB" id="A0A7J8IA81"/>
<feature type="region of interest" description="Disordered" evidence="1">
    <location>
        <begin position="28"/>
        <end position="60"/>
    </location>
</feature>
<proteinExistence type="predicted"/>
<evidence type="ECO:0000313" key="2">
    <source>
        <dbReference type="EMBL" id="KAF6480882.1"/>
    </source>
</evidence>
<dbReference type="EMBL" id="JACASF010000004">
    <property type="protein sequence ID" value="KAF6480882.1"/>
    <property type="molecule type" value="Genomic_DNA"/>
</dbReference>
<evidence type="ECO:0000256" key="1">
    <source>
        <dbReference type="SAM" id="MobiDB-lite"/>
    </source>
</evidence>
<name>A0A7J8IA81_MOLMO</name>
<sequence length="123" mass="13760">MGQRVVCMGWGTRMRLERGCVRTRGSVWPPQASGLMSRLPTPTPHPHPAHREKDSLRLSTEFCPPPHPSQTGWLYTSQRITPQSHLLSPHVPQHEGETVTWSLPVATLPSFSHAHSRSKGSEE</sequence>
<keyword evidence="3" id="KW-1185">Reference proteome</keyword>
<dbReference type="Proteomes" id="UP000550707">
    <property type="component" value="Unassembled WGS sequence"/>
</dbReference>
<accession>A0A7J8IA81</accession>
<gene>
    <name evidence="2" type="ORF">HJG59_010676</name>
</gene>
<evidence type="ECO:0000313" key="3">
    <source>
        <dbReference type="Proteomes" id="UP000550707"/>
    </source>
</evidence>
<comment type="caution">
    <text evidence="2">The sequence shown here is derived from an EMBL/GenBank/DDBJ whole genome shotgun (WGS) entry which is preliminary data.</text>
</comment>
<protein>
    <submittedName>
        <fullName evidence="2">Uncharacterized protein</fullName>
    </submittedName>
</protein>
<reference evidence="2 3" key="1">
    <citation type="journal article" date="2020" name="Nature">
        <title>Six reference-quality genomes reveal evolution of bat adaptations.</title>
        <authorList>
            <person name="Jebb D."/>
            <person name="Huang Z."/>
            <person name="Pippel M."/>
            <person name="Hughes G.M."/>
            <person name="Lavrichenko K."/>
            <person name="Devanna P."/>
            <person name="Winkler S."/>
            <person name="Jermiin L.S."/>
            <person name="Skirmuntt E.C."/>
            <person name="Katzourakis A."/>
            <person name="Burkitt-Gray L."/>
            <person name="Ray D.A."/>
            <person name="Sullivan K.A.M."/>
            <person name="Roscito J.G."/>
            <person name="Kirilenko B.M."/>
            <person name="Davalos L.M."/>
            <person name="Corthals A.P."/>
            <person name="Power M.L."/>
            <person name="Jones G."/>
            <person name="Ransome R.D."/>
            <person name="Dechmann D.K.N."/>
            <person name="Locatelli A.G."/>
            <person name="Puechmaille S.J."/>
            <person name="Fedrigo O."/>
            <person name="Jarvis E.D."/>
            <person name="Hiller M."/>
            <person name="Vernes S.C."/>
            <person name="Myers E.W."/>
            <person name="Teeling E.C."/>
        </authorList>
    </citation>
    <scope>NUCLEOTIDE SEQUENCE [LARGE SCALE GENOMIC DNA]</scope>
    <source>
        <strain evidence="2">MMolMol1</strain>
        <tissue evidence="2">Muscle</tissue>
    </source>
</reference>
<organism evidence="2 3">
    <name type="scientific">Molossus molossus</name>
    <name type="common">Pallas' mastiff bat</name>
    <name type="synonym">Vespertilio molossus</name>
    <dbReference type="NCBI Taxonomy" id="27622"/>
    <lineage>
        <taxon>Eukaryota</taxon>
        <taxon>Metazoa</taxon>
        <taxon>Chordata</taxon>
        <taxon>Craniata</taxon>
        <taxon>Vertebrata</taxon>
        <taxon>Euteleostomi</taxon>
        <taxon>Mammalia</taxon>
        <taxon>Eutheria</taxon>
        <taxon>Laurasiatheria</taxon>
        <taxon>Chiroptera</taxon>
        <taxon>Yangochiroptera</taxon>
        <taxon>Molossidae</taxon>
        <taxon>Molossus</taxon>
    </lineage>
</organism>